<dbReference type="InterPro" id="IPR024368">
    <property type="entry name" value="Ecl1/2/3"/>
</dbReference>
<name>A0A9P0QLX2_9ASCO</name>
<reference evidence="1" key="1">
    <citation type="submission" date="2022-03" db="EMBL/GenBank/DDBJ databases">
        <authorList>
            <person name="Legras J.-L."/>
            <person name="Devillers H."/>
            <person name="Grondin C."/>
        </authorList>
    </citation>
    <scope>NUCLEOTIDE SEQUENCE</scope>
    <source>
        <strain evidence="1">CLIB 1423</strain>
    </source>
</reference>
<protein>
    <submittedName>
        <fullName evidence="1">Uncharacterized protein</fullName>
    </submittedName>
</protein>
<evidence type="ECO:0000313" key="1">
    <source>
        <dbReference type="EMBL" id="CAH2351053.1"/>
    </source>
</evidence>
<dbReference type="Proteomes" id="UP000837801">
    <property type="component" value="Unassembled WGS sequence"/>
</dbReference>
<sequence>MSDAFDNYCITCDQLCSQNSIYCSDSCKHIDEAQASSVSTTSSHLPGLVSPLLTPSEYQHYSDYNTTASSQYLTESPLMLSKQSSIDLEYHSFDLNKPSDSTIVPSTSNNYRKWLTACL</sequence>
<gene>
    <name evidence="1" type="ORF">CLIB1423_02S11188</name>
</gene>
<evidence type="ECO:0000313" key="2">
    <source>
        <dbReference type="Proteomes" id="UP000837801"/>
    </source>
</evidence>
<dbReference type="OrthoDB" id="2563506at2759"/>
<comment type="caution">
    <text evidence="1">The sequence shown here is derived from an EMBL/GenBank/DDBJ whole genome shotgun (WGS) entry which is preliminary data.</text>
</comment>
<dbReference type="Pfam" id="PF12855">
    <property type="entry name" value="Ecl1"/>
    <property type="match status" value="1"/>
</dbReference>
<keyword evidence="2" id="KW-1185">Reference proteome</keyword>
<dbReference type="AlphaFoldDB" id="A0A9P0QLX2"/>
<proteinExistence type="predicted"/>
<dbReference type="EMBL" id="CAKXYY010000002">
    <property type="protein sequence ID" value="CAH2351053.1"/>
    <property type="molecule type" value="Genomic_DNA"/>
</dbReference>
<organism evidence="1 2">
    <name type="scientific">[Candida] railenensis</name>
    <dbReference type="NCBI Taxonomy" id="45579"/>
    <lineage>
        <taxon>Eukaryota</taxon>
        <taxon>Fungi</taxon>
        <taxon>Dikarya</taxon>
        <taxon>Ascomycota</taxon>
        <taxon>Saccharomycotina</taxon>
        <taxon>Pichiomycetes</taxon>
        <taxon>Debaryomycetaceae</taxon>
        <taxon>Kurtzmaniella</taxon>
    </lineage>
</organism>
<accession>A0A9P0QLX2</accession>